<dbReference type="InterPro" id="IPR032675">
    <property type="entry name" value="LRR_dom_sf"/>
</dbReference>
<dbReference type="EMBL" id="JAWWNJ010000100">
    <property type="protein sequence ID" value="KAK6995922.1"/>
    <property type="molecule type" value="Genomic_DNA"/>
</dbReference>
<evidence type="ECO:0000313" key="1">
    <source>
        <dbReference type="EMBL" id="KAK6995922.1"/>
    </source>
</evidence>
<evidence type="ECO:0008006" key="3">
    <source>
        <dbReference type="Google" id="ProtNLM"/>
    </source>
</evidence>
<proteinExistence type="predicted"/>
<keyword evidence="2" id="KW-1185">Reference proteome</keyword>
<dbReference type="AlphaFoldDB" id="A0AAV9ZY18"/>
<dbReference type="Proteomes" id="UP001362999">
    <property type="component" value="Unassembled WGS sequence"/>
</dbReference>
<reference evidence="1 2" key="1">
    <citation type="journal article" date="2024" name="J Genomics">
        <title>Draft genome sequencing and assembly of Favolaschia claudopus CIRM-BRFM 2984 isolated from oak limbs.</title>
        <authorList>
            <person name="Navarro D."/>
            <person name="Drula E."/>
            <person name="Chaduli D."/>
            <person name="Cazenave R."/>
            <person name="Ahrendt S."/>
            <person name="Wang J."/>
            <person name="Lipzen A."/>
            <person name="Daum C."/>
            <person name="Barry K."/>
            <person name="Grigoriev I.V."/>
            <person name="Favel A."/>
            <person name="Rosso M.N."/>
            <person name="Martin F."/>
        </authorList>
    </citation>
    <scope>NUCLEOTIDE SEQUENCE [LARGE SCALE GENOMIC DNA]</scope>
    <source>
        <strain evidence="1 2">CIRM-BRFM 2984</strain>
    </source>
</reference>
<accession>A0AAV9ZY18</accession>
<evidence type="ECO:0000313" key="2">
    <source>
        <dbReference type="Proteomes" id="UP001362999"/>
    </source>
</evidence>
<protein>
    <recommendedName>
        <fullName evidence="3">F-box domain-containing protein</fullName>
    </recommendedName>
</protein>
<organism evidence="1 2">
    <name type="scientific">Favolaschia claudopus</name>
    <dbReference type="NCBI Taxonomy" id="2862362"/>
    <lineage>
        <taxon>Eukaryota</taxon>
        <taxon>Fungi</taxon>
        <taxon>Dikarya</taxon>
        <taxon>Basidiomycota</taxon>
        <taxon>Agaricomycotina</taxon>
        <taxon>Agaricomycetes</taxon>
        <taxon>Agaricomycetidae</taxon>
        <taxon>Agaricales</taxon>
        <taxon>Marasmiineae</taxon>
        <taxon>Mycenaceae</taxon>
        <taxon>Favolaschia</taxon>
    </lineage>
</organism>
<dbReference type="Gene3D" id="3.80.10.10">
    <property type="entry name" value="Ribonuclease Inhibitor"/>
    <property type="match status" value="1"/>
</dbReference>
<name>A0AAV9ZY18_9AGAR</name>
<sequence>MHRCWEVAELVQLIFEALDPYAAGVYRVEGIGQLKASTLFRLAQTCRQLCEPALDVLWRTNEGLILLLKCLPTDTWEIRDGYFEIVSPIQSKDWERFLLYSRRVTTFSACDRDIVVGSSALESMISLPPGTLLPNVQGLSCKSSSVLFPYLTLLVGPRVTQLATFLDGPAFRISALQSIARNFKSLEYVHLNTPVTHREMVRRYVPGFFMQIVPPRRLEIQGLNQAAYRHLATLPTIRSLELLDLVELPFPSPCSFSDTTFPVLDELKIQASSPFFATNFLSVFDKAPFTLLSIAASKNSTVSNSLSLFFAVCAACIPATLVKLHIYLCEDNKTVLSNCQAYAMTFDMIQPLTVYSNLRRVSLVCPLGFELDNKSVETLGRAWPQLECLCIVGDFSAVLVHGSYPTLAAVLSLARHCPLLQDLCLAVDARVVPEAANLATSYSTALINWDPVESPINCPNSPAELLGRVFPALSIEYKSQTWAKVDTLLTNYKETKTSRGSCVTREFLGQGIVESHYDCTPSI</sequence>
<comment type="caution">
    <text evidence="1">The sequence shown here is derived from an EMBL/GenBank/DDBJ whole genome shotgun (WGS) entry which is preliminary data.</text>
</comment>
<gene>
    <name evidence="1" type="ORF">R3P38DRAFT_3424006</name>
</gene>